<evidence type="ECO:0000313" key="3">
    <source>
        <dbReference type="Proteomes" id="UP000000819"/>
    </source>
</evidence>
<reference evidence="2 3" key="1">
    <citation type="journal article" date="2001" name="Nature">
        <title>Genome sequence and gene compaction of the eukaryote parasite Encephalitozoon cuniculi.</title>
        <authorList>
            <person name="Katinka M.D."/>
            <person name="Duprat S."/>
            <person name="Cornillot E."/>
            <person name="Metenier G."/>
            <person name="Thomarat F."/>
            <person name="Prensier G."/>
            <person name="Barbe V."/>
            <person name="Peyretaillade E."/>
            <person name="Brottier P."/>
            <person name="Wincker P."/>
            <person name="Delbac F."/>
            <person name="El Alaoui H."/>
            <person name="Peyret P."/>
            <person name="Saurin W."/>
            <person name="Gouy M."/>
            <person name="Weissenbach J."/>
            <person name="Vivares C.P."/>
        </authorList>
    </citation>
    <scope>NUCLEOTIDE SEQUENCE [LARGE SCALE GENOMIC DNA]</scope>
    <source>
        <strain evidence="2 3">GB-M1</strain>
    </source>
</reference>
<protein>
    <submittedName>
        <fullName evidence="2">ECU11_0525 protein</fullName>
    </submittedName>
</protein>
<feature type="region of interest" description="Disordered" evidence="1">
    <location>
        <begin position="1"/>
        <end position="25"/>
    </location>
</feature>
<evidence type="ECO:0000256" key="1">
    <source>
        <dbReference type="SAM" id="MobiDB-lite"/>
    </source>
</evidence>
<gene>
    <name evidence="2" type="ordered locus">ECU11_0525</name>
</gene>
<dbReference type="AlphaFoldDB" id="A0A1T5PD69"/>
<dbReference type="InParanoid" id="A0A1T5PD69"/>
<sequence length="62" mass="7467">MGVRESFINVRRSCGPSEDPDNDDHEEEYYKWRIRDLKRKIRDIKKEIAKAKNIGDTDPRIY</sequence>
<dbReference type="Proteomes" id="UP000000819">
    <property type="component" value="Chromosome XI"/>
</dbReference>
<dbReference type="EMBL" id="AL590450">
    <property type="protein sequence ID" value="SKD10710.1"/>
    <property type="molecule type" value="Genomic_DNA"/>
</dbReference>
<organism evidence="2 3">
    <name type="scientific">Encephalitozoon cuniculi (strain GB-M1)</name>
    <name type="common">Microsporidian parasite</name>
    <dbReference type="NCBI Taxonomy" id="284813"/>
    <lineage>
        <taxon>Eukaryota</taxon>
        <taxon>Fungi</taxon>
        <taxon>Fungi incertae sedis</taxon>
        <taxon>Microsporidia</taxon>
        <taxon>Unikaryonidae</taxon>
        <taxon>Encephalitozoon</taxon>
    </lineage>
</organism>
<name>A0A1T5PD69_ENCCU</name>
<keyword evidence="3" id="KW-1185">Reference proteome</keyword>
<reference evidence="2 3" key="2">
    <citation type="journal article" date="2009" name="BMC Genomics">
        <title>Identification of transcriptional signals in Encephalitozoon cuniculi widespread among Microsporidia phylum: support for accurate structural genome annotation.</title>
        <authorList>
            <person name="Peyretaillade E."/>
            <person name="Goncalves O."/>
            <person name="Terrat S."/>
            <person name="Dugat-Bony E."/>
            <person name="Wincker P."/>
            <person name="Cornman R.S."/>
            <person name="Evans J.D."/>
            <person name="Delbac F."/>
            <person name="Peyret P."/>
        </authorList>
    </citation>
    <scope>NUCLEOTIDE SEQUENCE [LARGE SCALE GENOMIC DNA]</scope>
    <source>
        <strain evidence="2 3">GB-M1</strain>
    </source>
</reference>
<accession>A0A1T5PD69</accession>
<dbReference type="GeneID" id="77136433"/>
<proteinExistence type="predicted"/>
<dbReference type="RefSeq" id="NP_001402595.1">
    <property type="nucleotide sequence ID" value="NM_001415280.1"/>
</dbReference>
<dbReference type="KEGG" id="ecu:ECU11_0525"/>
<evidence type="ECO:0000313" key="2">
    <source>
        <dbReference type="EMBL" id="SKD10710.1"/>
    </source>
</evidence>